<feature type="chain" id="PRO_5029470048" description="DUF3298 domain-containing protein" evidence="1">
    <location>
        <begin position="28"/>
        <end position="280"/>
    </location>
</feature>
<evidence type="ECO:0000313" key="2">
    <source>
        <dbReference type="EMBL" id="VZO35572.1"/>
    </source>
</evidence>
<feature type="signal peptide" evidence="1">
    <location>
        <begin position="1"/>
        <end position="27"/>
    </location>
</feature>
<dbReference type="RefSeq" id="WP_156739452.1">
    <property type="nucleotide sequence ID" value="NZ_CACRYJ010000014.1"/>
</dbReference>
<protein>
    <recommendedName>
        <fullName evidence="4">DUF3298 domain-containing protein</fullName>
    </recommendedName>
</protein>
<evidence type="ECO:0000256" key="1">
    <source>
        <dbReference type="SAM" id="SignalP"/>
    </source>
</evidence>
<name>A0A7M4DF79_9MICO</name>
<organism evidence="2 3">
    <name type="scientific">Occultella aeris</name>
    <dbReference type="NCBI Taxonomy" id="2761496"/>
    <lineage>
        <taxon>Bacteria</taxon>
        <taxon>Bacillati</taxon>
        <taxon>Actinomycetota</taxon>
        <taxon>Actinomycetes</taxon>
        <taxon>Micrococcales</taxon>
        <taxon>Ruaniaceae</taxon>
        <taxon>Occultella</taxon>
    </lineage>
</organism>
<dbReference type="AlphaFoldDB" id="A0A7M4DF79"/>
<evidence type="ECO:0000313" key="3">
    <source>
        <dbReference type="Proteomes" id="UP000419743"/>
    </source>
</evidence>
<dbReference type="PROSITE" id="PS51257">
    <property type="entry name" value="PROKAR_LIPOPROTEIN"/>
    <property type="match status" value="1"/>
</dbReference>
<comment type="caution">
    <text evidence="2">The sequence shown here is derived from an EMBL/GenBank/DDBJ whole genome shotgun (WGS) entry which is preliminary data.</text>
</comment>
<proteinExistence type="predicted"/>
<keyword evidence="3" id="KW-1185">Reference proteome</keyword>
<keyword evidence="1" id="KW-0732">Signal</keyword>
<sequence length="280" mass="29341">MTGASRRSTAALAALVLLAVVCGCAGAQSPDPVQACAEGEVPDPSGEPGDAEILLEVASGFGPQDVHTVVYDDGHVATLTDEDERALAMLTLPRHIATPYDAGPGAWQAGYLPDCALTQIRDRAEEIVVGDHEFGEPTISDSARTFVTYIDAAGTGHQVNAYALGSEDGVGGISDAERLARQRLLALISVVTENATATEILPIDELQLDGVVEALEEDPAGPAWPLAESLAQTLDERDCVVFTGQDARDVYRFHLDGGFAEVEGSLAVRTLPPGFEGCVE</sequence>
<evidence type="ECO:0008006" key="4">
    <source>
        <dbReference type="Google" id="ProtNLM"/>
    </source>
</evidence>
<dbReference type="Proteomes" id="UP000419743">
    <property type="component" value="Unassembled WGS sequence"/>
</dbReference>
<reference evidence="2 3" key="1">
    <citation type="submission" date="2019-11" db="EMBL/GenBank/DDBJ databases">
        <authorList>
            <person name="Criscuolo A."/>
        </authorList>
    </citation>
    <scope>NUCLEOTIDE SEQUENCE [LARGE SCALE GENOMIC DNA]</scope>
    <source>
        <strain evidence="2">CIP111667</strain>
    </source>
</reference>
<dbReference type="EMBL" id="CACRYJ010000014">
    <property type="protein sequence ID" value="VZO35572.1"/>
    <property type="molecule type" value="Genomic_DNA"/>
</dbReference>
<gene>
    <name evidence="2" type="ORF">HALOF300_00770</name>
</gene>
<accession>A0A7M4DF79</accession>